<keyword evidence="4" id="KW-0804">Transcription</keyword>
<dbReference type="InterPro" id="IPR005119">
    <property type="entry name" value="LysR_subst-bd"/>
</dbReference>
<dbReference type="SUPFAM" id="SSF46785">
    <property type="entry name" value="Winged helix' DNA-binding domain"/>
    <property type="match status" value="1"/>
</dbReference>
<dbReference type="InterPro" id="IPR058163">
    <property type="entry name" value="LysR-type_TF_proteobact-type"/>
</dbReference>
<dbReference type="Gene3D" id="3.40.190.290">
    <property type="match status" value="1"/>
</dbReference>
<dbReference type="Gene3D" id="1.10.10.10">
    <property type="entry name" value="Winged helix-like DNA-binding domain superfamily/Winged helix DNA-binding domain"/>
    <property type="match status" value="1"/>
</dbReference>
<evidence type="ECO:0000313" key="6">
    <source>
        <dbReference type="EMBL" id="TFY98497.1"/>
    </source>
</evidence>
<dbReference type="Pfam" id="PF00126">
    <property type="entry name" value="HTH_1"/>
    <property type="match status" value="1"/>
</dbReference>
<dbReference type="SUPFAM" id="SSF53850">
    <property type="entry name" value="Periplasmic binding protein-like II"/>
    <property type="match status" value="1"/>
</dbReference>
<organism evidence="6 7">
    <name type="scientific">Ramlibacter rhizophilus</name>
    <dbReference type="NCBI Taxonomy" id="1781167"/>
    <lineage>
        <taxon>Bacteria</taxon>
        <taxon>Pseudomonadati</taxon>
        <taxon>Pseudomonadota</taxon>
        <taxon>Betaproteobacteria</taxon>
        <taxon>Burkholderiales</taxon>
        <taxon>Comamonadaceae</taxon>
        <taxon>Ramlibacter</taxon>
    </lineage>
</organism>
<dbReference type="PROSITE" id="PS50931">
    <property type="entry name" value="HTH_LYSR"/>
    <property type="match status" value="1"/>
</dbReference>
<evidence type="ECO:0000256" key="3">
    <source>
        <dbReference type="ARBA" id="ARBA00023125"/>
    </source>
</evidence>
<dbReference type="GO" id="GO:0003677">
    <property type="term" value="F:DNA binding"/>
    <property type="evidence" value="ECO:0007669"/>
    <property type="project" value="UniProtKB-KW"/>
</dbReference>
<dbReference type="OrthoDB" id="9080899at2"/>
<dbReference type="Proteomes" id="UP000297564">
    <property type="component" value="Unassembled WGS sequence"/>
</dbReference>
<keyword evidence="3" id="KW-0238">DNA-binding</keyword>
<keyword evidence="7" id="KW-1185">Reference proteome</keyword>
<proteinExistence type="inferred from homology"/>
<comment type="similarity">
    <text evidence="1">Belongs to the LysR transcriptional regulatory family.</text>
</comment>
<accession>A0A4Z0BJQ4</accession>
<evidence type="ECO:0000256" key="2">
    <source>
        <dbReference type="ARBA" id="ARBA00023015"/>
    </source>
</evidence>
<name>A0A4Z0BJQ4_9BURK</name>
<dbReference type="PANTHER" id="PTHR30537">
    <property type="entry name" value="HTH-TYPE TRANSCRIPTIONAL REGULATOR"/>
    <property type="match status" value="1"/>
</dbReference>
<feature type="domain" description="HTH lysR-type" evidence="5">
    <location>
        <begin position="1"/>
        <end position="59"/>
    </location>
</feature>
<reference evidence="6 7" key="1">
    <citation type="submission" date="2019-03" db="EMBL/GenBank/DDBJ databases">
        <title>Ramlibacter rhizophilus CCTCC AB2015357, whole genome shotgun sequence.</title>
        <authorList>
            <person name="Zhang X."/>
            <person name="Feng G."/>
            <person name="Zhu H."/>
        </authorList>
    </citation>
    <scope>NUCLEOTIDE SEQUENCE [LARGE SCALE GENOMIC DNA]</scope>
    <source>
        <strain evidence="6 7">CCTCC AB2015357</strain>
    </source>
</reference>
<comment type="caution">
    <text evidence="6">The sequence shown here is derived from an EMBL/GenBank/DDBJ whole genome shotgun (WGS) entry which is preliminary data.</text>
</comment>
<evidence type="ECO:0000313" key="7">
    <source>
        <dbReference type="Proteomes" id="UP000297564"/>
    </source>
</evidence>
<dbReference type="InterPro" id="IPR036390">
    <property type="entry name" value="WH_DNA-bd_sf"/>
</dbReference>
<gene>
    <name evidence="6" type="ORF">EZ242_13210</name>
</gene>
<evidence type="ECO:0000256" key="1">
    <source>
        <dbReference type="ARBA" id="ARBA00009437"/>
    </source>
</evidence>
<dbReference type="AlphaFoldDB" id="A0A4Z0BJQ4"/>
<protein>
    <submittedName>
        <fullName evidence="6">LysR family transcriptional regulator</fullName>
    </submittedName>
</protein>
<dbReference type="InterPro" id="IPR036388">
    <property type="entry name" value="WH-like_DNA-bd_sf"/>
</dbReference>
<evidence type="ECO:0000256" key="4">
    <source>
        <dbReference type="ARBA" id="ARBA00023163"/>
    </source>
</evidence>
<sequence>MDRLQSMRVFQQVVEEGGFSAAARKLDLAPTAVTRLVSDLEAHLGVRLLQRTTRHLSLTRAGEVYLARLQSILSELGDAEIQVRDESHRIGGELRVLAPSVAASHMLAAAAAGFLALHPGVAIDIDVVESSDPPVHEYDLALVGDDCHMDPDFICHALVHSEYVLCAAPAYLDRFGEPGEPQALAQHRLLRLRRGARRPGPLELYRPEAPHERVRLVAAAAIVSNDLDSLLRATLAGAGISCQPVHLIAPLALAGRLRRVLDGWIAGHLTLMAVLASRKFIPLRTRAFVDYLVAHSGRFVDCLGTQWDGPRLPDVRPAAH</sequence>
<evidence type="ECO:0000259" key="5">
    <source>
        <dbReference type="PROSITE" id="PS50931"/>
    </source>
</evidence>
<dbReference type="FunFam" id="1.10.10.10:FF:000001">
    <property type="entry name" value="LysR family transcriptional regulator"/>
    <property type="match status" value="1"/>
</dbReference>
<dbReference type="InterPro" id="IPR000847">
    <property type="entry name" value="LysR_HTH_N"/>
</dbReference>
<dbReference type="PANTHER" id="PTHR30537:SF5">
    <property type="entry name" value="HTH-TYPE TRANSCRIPTIONAL ACTIVATOR TTDR-RELATED"/>
    <property type="match status" value="1"/>
</dbReference>
<dbReference type="EMBL" id="SMLL01000005">
    <property type="protein sequence ID" value="TFY98497.1"/>
    <property type="molecule type" value="Genomic_DNA"/>
</dbReference>
<keyword evidence="2" id="KW-0805">Transcription regulation</keyword>
<dbReference type="GO" id="GO:0003700">
    <property type="term" value="F:DNA-binding transcription factor activity"/>
    <property type="evidence" value="ECO:0007669"/>
    <property type="project" value="InterPro"/>
</dbReference>
<dbReference type="Pfam" id="PF03466">
    <property type="entry name" value="LysR_substrate"/>
    <property type="match status" value="1"/>
</dbReference>